<sequence>MKIEITTFKGLKDGKVLIEADTKDGLEKLNSQIRDKCGDRLETNVQKRRKPRIIIYNIPDEVTLGNAEDIICAQNQN</sequence>
<dbReference type="AlphaFoldDB" id="A0A6L2Q139"/>
<gene>
    <name evidence="1" type="ORF">Cfor_01638</name>
</gene>
<organism evidence="1 2">
    <name type="scientific">Coptotermes formosanus</name>
    <name type="common">Formosan subterranean termite</name>
    <dbReference type="NCBI Taxonomy" id="36987"/>
    <lineage>
        <taxon>Eukaryota</taxon>
        <taxon>Metazoa</taxon>
        <taxon>Ecdysozoa</taxon>
        <taxon>Arthropoda</taxon>
        <taxon>Hexapoda</taxon>
        <taxon>Insecta</taxon>
        <taxon>Pterygota</taxon>
        <taxon>Neoptera</taxon>
        <taxon>Polyneoptera</taxon>
        <taxon>Dictyoptera</taxon>
        <taxon>Blattodea</taxon>
        <taxon>Blattoidea</taxon>
        <taxon>Termitoidae</taxon>
        <taxon>Rhinotermitidae</taxon>
        <taxon>Coptotermes</taxon>
    </lineage>
</organism>
<accession>A0A6L2Q139</accession>
<dbReference type="Proteomes" id="UP000502823">
    <property type="component" value="Unassembled WGS sequence"/>
</dbReference>
<dbReference type="InParanoid" id="A0A6L2Q139"/>
<dbReference type="EMBL" id="BLKM01012994">
    <property type="protein sequence ID" value="GFG38591.1"/>
    <property type="molecule type" value="Genomic_DNA"/>
</dbReference>
<keyword evidence="2" id="KW-1185">Reference proteome</keyword>
<proteinExistence type="predicted"/>
<dbReference type="OrthoDB" id="7964316at2759"/>
<name>A0A6L2Q139_COPFO</name>
<evidence type="ECO:0000313" key="2">
    <source>
        <dbReference type="Proteomes" id="UP000502823"/>
    </source>
</evidence>
<evidence type="ECO:0000313" key="1">
    <source>
        <dbReference type="EMBL" id="GFG38591.1"/>
    </source>
</evidence>
<protein>
    <submittedName>
        <fullName evidence="1">Uncharacterized protein</fullName>
    </submittedName>
</protein>
<reference evidence="2" key="1">
    <citation type="submission" date="2020-01" db="EMBL/GenBank/DDBJ databases">
        <title>Draft genome sequence of the Termite Coptotermes fromosanus.</title>
        <authorList>
            <person name="Itakura S."/>
            <person name="Yosikawa Y."/>
            <person name="Umezawa K."/>
        </authorList>
    </citation>
    <scope>NUCLEOTIDE SEQUENCE [LARGE SCALE GENOMIC DNA]</scope>
</reference>
<comment type="caution">
    <text evidence="1">The sequence shown here is derived from an EMBL/GenBank/DDBJ whole genome shotgun (WGS) entry which is preliminary data.</text>
</comment>